<feature type="domain" description="PEGA" evidence="2">
    <location>
        <begin position="140"/>
        <end position="174"/>
    </location>
</feature>
<dbReference type="RefSeq" id="WP_026177719.1">
    <property type="nucleotide sequence ID" value="NZ_AEMG01000028.1"/>
</dbReference>
<dbReference type="Proteomes" id="UP000184203">
    <property type="component" value="Unassembled WGS sequence"/>
</dbReference>
<evidence type="ECO:0000313" key="4">
    <source>
        <dbReference type="Proteomes" id="UP000184203"/>
    </source>
</evidence>
<feature type="compositionally biased region" description="Basic and acidic residues" evidence="1">
    <location>
        <begin position="75"/>
        <end position="93"/>
    </location>
</feature>
<protein>
    <submittedName>
        <fullName evidence="3">PEGA domain-containing protein</fullName>
    </submittedName>
</protein>
<gene>
    <name evidence="3" type="ORF">SAMN05444342_0265</name>
</gene>
<accession>A0A1M6NZC5</accession>
<evidence type="ECO:0000259" key="2">
    <source>
        <dbReference type="Pfam" id="PF08308"/>
    </source>
</evidence>
<evidence type="ECO:0000313" key="3">
    <source>
        <dbReference type="EMBL" id="SHK00990.1"/>
    </source>
</evidence>
<proteinExistence type="predicted"/>
<evidence type="ECO:0000256" key="1">
    <source>
        <dbReference type="SAM" id="MobiDB-lite"/>
    </source>
</evidence>
<dbReference type="OrthoDB" id="248472at2157"/>
<dbReference type="Pfam" id="PF08308">
    <property type="entry name" value="PEGA"/>
    <property type="match status" value="1"/>
</dbReference>
<dbReference type="Pfam" id="PF21827">
    <property type="entry name" value="New_glue"/>
    <property type="match status" value="1"/>
</dbReference>
<dbReference type="InterPro" id="IPR054054">
    <property type="entry name" value="Ng_1-3-like"/>
</dbReference>
<dbReference type="EMBL" id="FRAN01000001">
    <property type="protein sequence ID" value="SHK00990.1"/>
    <property type="molecule type" value="Genomic_DNA"/>
</dbReference>
<reference evidence="4" key="1">
    <citation type="submission" date="2016-11" db="EMBL/GenBank/DDBJ databases">
        <authorList>
            <person name="Varghese N."/>
            <person name="Submissions S."/>
        </authorList>
    </citation>
    <scope>NUCLEOTIDE SEQUENCE [LARGE SCALE GENOMIC DNA]</scope>
    <source>
        <strain evidence="4">DX253</strain>
    </source>
</reference>
<name>A0A1M6NZC5_HALPU</name>
<dbReference type="InterPro" id="IPR013229">
    <property type="entry name" value="PEGA"/>
</dbReference>
<keyword evidence="4" id="KW-1185">Reference proteome</keyword>
<feature type="region of interest" description="Disordered" evidence="1">
    <location>
        <begin position="23"/>
        <end position="94"/>
    </location>
</feature>
<sequence length="207" mass="22135">MNRHRSTAVVLVLAVLLAGCAGLGGSDTTTTTTTTDAPTSTSASTATTASGATTTDATTTTTTTTTTVESWSPPKEPHTPLDDKRDTNQENRMKSVTLVDKVKAKSGNGYSNFNVEVTANTSLPNVDPEPLVDGDPYFLVQINGKNVGRTNVRFQHDPGTYTVEIEQGAFDQFNDGTLNITVYLLDADKQSDDIYGKWTGTIQYSSK</sequence>
<dbReference type="PROSITE" id="PS51257">
    <property type="entry name" value="PROKAR_LIPOPROTEIN"/>
    <property type="match status" value="1"/>
</dbReference>
<feature type="compositionally biased region" description="Low complexity" evidence="1">
    <location>
        <begin position="23"/>
        <end position="67"/>
    </location>
</feature>
<dbReference type="AlphaFoldDB" id="A0A1M6NZC5"/>
<organism evidence="3 4">
    <name type="scientific">Haladaptatus paucihalophilus DX253</name>
    <dbReference type="NCBI Taxonomy" id="797209"/>
    <lineage>
        <taxon>Archaea</taxon>
        <taxon>Methanobacteriati</taxon>
        <taxon>Methanobacteriota</taxon>
        <taxon>Stenosarchaea group</taxon>
        <taxon>Halobacteria</taxon>
        <taxon>Halobacteriales</taxon>
        <taxon>Haladaptataceae</taxon>
        <taxon>Haladaptatus</taxon>
    </lineage>
</organism>